<dbReference type="PIRSF" id="PIRSF006809">
    <property type="entry name" value="GTP-binding_hflX_prd"/>
    <property type="match status" value="1"/>
</dbReference>
<feature type="binding site" evidence="5">
    <location>
        <begin position="231"/>
        <end position="238"/>
    </location>
    <ligand>
        <name>GTP</name>
        <dbReference type="ChEBI" id="CHEBI:37565"/>
    </ligand>
</feature>
<dbReference type="InterPro" id="IPR030394">
    <property type="entry name" value="G_HFLX_dom"/>
</dbReference>
<dbReference type="GO" id="GO:0005737">
    <property type="term" value="C:cytoplasm"/>
    <property type="evidence" value="ECO:0007669"/>
    <property type="project" value="TreeGrafter"/>
</dbReference>
<feature type="binding site" evidence="6">
    <location>
        <position position="258"/>
    </location>
    <ligand>
        <name>Mg(2+)</name>
        <dbReference type="ChEBI" id="CHEBI:18420"/>
    </ligand>
</feature>
<accession>D6PBU8</accession>
<dbReference type="Gene3D" id="3.40.50.11060">
    <property type="entry name" value="GTPase HflX, N-terminal domain"/>
    <property type="match status" value="1"/>
</dbReference>
<dbReference type="EMBL" id="GU942970">
    <property type="protein sequence ID" value="ADD93199.1"/>
    <property type="molecule type" value="Genomic_DNA"/>
</dbReference>
<keyword evidence="2 5" id="KW-0547">Nucleotide-binding</keyword>
<evidence type="ECO:0000256" key="2">
    <source>
        <dbReference type="ARBA" id="ARBA00022741"/>
    </source>
</evidence>
<dbReference type="InterPro" id="IPR042108">
    <property type="entry name" value="GTPase_HflX_N_sf"/>
</dbReference>
<dbReference type="GO" id="GO:0043022">
    <property type="term" value="F:ribosome binding"/>
    <property type="evidence" value="ECO:0007669"/>
    <property type="project" value="TreeGrafter"/>
</dbReference>
<keyword evidence="4 5" id="KW-0342">GTP-binding</keyword>
<dbReference type="GO" id="GO:0005525">
    <property type="term" value="F:GTP binding"/>
    <property type="evidence" value="ECO:0007669"/>
    <property type="project" value="UniProtKB-KW"/>
</dbReference>
<dbReference type="PANTHER" id="PTHR10229:SF8">
    <property type="entry name" value="GTPASE HFLX"/>
    <property type="match status" value="1"/>
</dbReference>
<evidence type="ECO:0000259" key="8">
    <source>
        <dbReference type="PROSITE" id="PS51705"/>
    </source>
</evidence>
<dbReference type="Pfam" id="PF13167">
    <property type="entry name" value="GTP-bdg_N"/>
    <property type="match status" value="1"/>
</dbReference>
<dbReference type="PROSITE" id="PS51705">
    <property type="entry name" value="G_HFLX"/>
    <property type="match status" value="1"/>
</dbReference>
<dbReference type="InterPro" id="IPR027417">
    <property type="entry name" value="P-loop_NTPase"/>
</dbReference>
<dbReference type="AlphaFoldDB" id="D6PBU8"/>
<reference evidence="9" key="1">
    <citation type="journal article" date="2010" name="ISME J.">
        <title>Metagenome of the Mediterranean deep chlorophyll maximum studied by direct and fosmid library 454 pyrosequencing.</title>
        <authorList>
            <person name="Ghai R."/>
            <person name="Martin-Cuadrado A.B."/>
            <person name="Molto A.G."/>
            <person name="Heredia I.G."/>
            <person name="Cabrera R."/>
            <person name="Martin J."/>
            <person name="Verdu M."/>
            <person name="Deschamps P."/>
            <person name="Moreira D."/>
            <person name="Lopez-Garcia P."/>
            <person name="Mira A."/>
            <person name="Rodriguez-Valera F."/>
        </authorList>
    </citation>
    <scope>NUCLEOTIDE SEQUENCE</scope>
</reference>
<feature type="binding site" evidence="5">
    <location>
        <begin position="276"/>
        <end position="279"/>
    </location>
    <ligand>
        <name>GTP</name>
        <dbReference type="ChEBI" id="CHEBI:37565"/>
    </ligand>
</feature>
<dbReference type="PANTHER" id="PTHR10229">
    <property type="entry name" value="GTP-BINDING PROTEIN HFLX"/>
    <property type="match status" value="1"/>
</dbReference>
<evidence type="ECO:0000256" key="7">
    <source>
        <dbReference type="SAM" id="Coils"/>
    </source>
</evidence>
<dbReference type="SUPFAM" id="SSF52540">
    <property type="entry name" value="P-loop containing nucleoside triphosphate hydrolases"/>
    <property type="match status" value="1"/>
</dbReference>
<keyword evidence="1 6" id="KW-0479">Metal-binding</keyword>
<evidence type="ECO:0000256" key="3">
    <source>
        <dbReference type="ARBA" id="ARBA00022842"/>
    </source>
</evidence>
<evidence type="ECO:0000256" key="5">
    <source>
        <dbReference type="PIRSR" id="PIRSR006809-1"/>
    </source>
</evidence>
<feature type="coiled-coil region" evidence="7">
    <location>
        <begin position="184"/>
        <end position="211"/>
    </location>
</feature>
<evidence type="ECO:0000256" key="1">
    <source>
        <dbReference type="ARBA" id="ARBA00022723"/>
    </source>
</evidence>
<dbReference type="Gene3D" id="3.40.50.300">
    <property type="entry name" value="P-loop containing nucleotide triphosphate hydrolases"/>
    <property type="match status" value="1"/>
</dbReference>
<feature type="binding site" evidence="6">
    <location>
        <position position="238"/>
    </location>
    <ligand>
        <name>Mg(2+)</name>
        <dbReference type="ChEBI" id="CHEBI:18420"/>
    </ligand>
</feature>
<evidence type="ECO:0000313" key="9">
    <source>
        <dbReference type="EMBL" id="ADD93199.1"/>
    </source>
</evidence>
<evidence type="ECO:0000256" key="6">
    <source>
        <dbReference type="PIRSR" id="PIRSR006809-2"/>
    </source>
</evidence>
<sequence>MRLTIPIGMAQPSDDPFVVAGSGGVVLGEARTNHQGRKALLLVRGSEDTTELRALAETMGITIVETVVQSGHADPRTYFGKGRLEDIADERRSTLAGHPWEGVDLAIIHTNATPRQLVGVNQALGVEVWDRVRLLLALFTAHASSVEARTQVRIAQLQSDRTILREVAQQQTTGERAGYGGGGVTALQNVIANLNRELTNLRRRQKRHVNAQREHRRQRIRSGAMTVGFVGYTNAGKSSLFQHLSGKPVLVEDQLFSTLETTVGRMEKSPRILLADTIGFIDNIPNATLAAFKATIAEALNADLTLILVDTSDSLPEVTRKLETTRREVLERQEHETEGLDDDRPPYVVLTKIDKVTPAQQAAVSDLVTQRGFPAPVALSSMTGEGVEELQHFIRERLFGSPFILHIHPPTTAHPDASERIVSAIYDQGMVEEDERGEMDRFR</sequence>
<protein>
    <submittedName>
        <fullName evidence="9">HflX family GTPase</fullName>
    </submittedName>
</protein>
<feature type="domain" description="Hflx-type G" evidence="8">
    <location>
        <begin position="225"/>
        <end position="402"/>
    </location>
</feature>
<comment type="cofactor">
    <cofactor evidence="6">
        <name>Mg(2+)</name>
        <dbReference type="ChEBI" id="CHEBI:18420"/>
    </cofactor>
</comment>
<keyword evidence="3 6" id="KW-0460">Magnesium</keyword>
<dbReference type="InterPro" id="IPR016496">
    <property type="entry name" value="GTPase_HflX"/>
</dbReference>
<name>D6PBU8_9ARCH</name>
<keyword evidence="7" id="KW-0175">Coiled coil</keyword>
<dbReference type="InterPro" id="IPR006073">
    <property type="entry name" value="GTP-bd"/>
</dbReference>
<dbReference type="InterPro" id="IPR025121">
    <property type="entry name" value="GTPase_HflX_N"/>
</dbReference>
<dbReference type="GO" id="GO:0046872">
    <property type="term" value="F:metal ion binding"/>
    <property type="evidence" value="ECO:0007669"/>
    <property type="project" value="UniProtKB-KW"/>
</dbReference>
<proteinExistence type="predicted"/>
<evidence type="ECO:0000256" key="4">
    <source>
        <dbReference type="ARBA" id="ARBA00023134"/>
    </source>
</evidence>
<organism evidence="9">
    <name type="scientific">uncultured archaeon MedDCM-OCT-S08-C282</name>
    <dbReference type="NCBI Taxonomy" id="743096"/>
    <lineage>
        <taxon>Archaea</taxon>
        <taxon>environmental samples</taxon>
    </lineage>
</organism>
<dbReference type="Pfam" id="PF01926">
    <property type="entry name" value="MMR_HSR1"/>
    <property type="match status" value="1"/>
</dbReference>